<comment type="caution">
    <text evidence="1">The sequence shown here is derived from an EMBL/GenBank/DDBJ whole genome shotgun (WGS) entry which is preliminary data.</text>
</comment>
<accession>A0A9X2HPH6</accession>
<sequence>MYLTFALLASTLTPAAQDPRLPQAEQDGDRIEAEAMYDKQRQRDQAEADRVAKTNLDRQSDYDLYLARQKADYDAKMAKWRADVAQQKADYEARVAQCIAEKRCAPR</sequence>
<gene>
    <name evidence="1" type="ORF">M9978_06920</name>
</gene>
<protein>
    <submittedName>
        <fullName evidence="1">Uncharacterized protein</fullName>
    </submittedName>
</protein>
<keyword evidence="2" id="KW-1185">Reference proteome</keyword>
<organism evidence="1 2">
    <name type="scientific">Sphingomonas tagetis</name>
    <dbReference type="NCBI Taxonomy" id="2949092"/>
    <lineage>
        <taxon>Bacteria</taxon>
        <taxon>Pseudomonadati</taxon>
        <taxon>Pseudomonadota</taxon>
        <taxon>Alphaproteobacteria</taxon>
        <taxon>Sphingomonadales</taxon>
        <taxon>Sphingomonadaceae</taxon>
        <taxon>Sphingomonas</taxon>
    </lineage>
</organism>
<proteinExistence type="predicted"/>
<evidence type="ECO:0000313" key="2">
    <source>
        <dbReference type="Proteomes" id="UP001139451"/>
    </source>
</evidence>
<dbReference type="AlphaFoldDB" id="A0A9X2HPH6"/>
<dbReference type="RefSeq" id="WP_254292278.1">
    <property type="nucleotide sequence ID" value="NZ_JAMLDX010000004.1"/>
</dbReference>
<dbReference type="Proteomes" id="UP001139451">
    <property type="component" value="Unassembled WGS sequence"/>
</dbReference>
<evidence type="ECO:0000313" key="1">
    <source>
        <dbReference type="EMBL" id="MCP3730160.1"/>
    </source>
</evidence>
<dbReference type="EMBL" id="JAMLDX010000004">
    <property type="protein sequence ID" value="MCP3730160.1"/>
    <property type="molecule type" value="Genomic_DNA"/>
</dbReference>
<name>A0A9X2HPH6_9SPHN</name>
<reference evidence="1" key="1">
    <citation type="submission" date="2022-05" db="EMBL/GenBank/DDBJ databases">
        <title>Sphingomonas sp. strain MG17 Genome sequencing and assembly.</title>
        <authorList>
            <person name="Kim I."/>
        </authorList>
    </citation>
    <scope>NUCLEOTIDE SEQUENCE</scope>
    <source>
        <strain evidence="1">MG17</strain>
    </source>
</reference>